<evidence type="ECO:0000256" key="4">
    <source>
        <dbReference type="ARBA" id="ARBA00013346"/>
    </source>
</evidence>
<evidence type="ECO:0000256" key="5">
    <source>
        <dbReference type="ARBA" id="ARBA00022490"/>
    </source>
</evidence>
<evidence type="ECO:0000256" key="2">
    <source>
        <dbReference type="ARBA" id="ARBA00005369"/>
    </source>
</evidence>
<dbReference type="EMBL" id="FOLM01000032">
    <property type="protein sequence ID" value="SFD79777.1"/>
    <property type="molecule type" value="Genomic_DNA"/>
</dbReference>
<keyword evidence="8" id="KW-0949">S-adenosyl-L-methionine</keyword>
<name>A0A1I1V9X6_9ACTN</name>
<dbReference type="GO" id="GO:0004719">
    <property type="term" value="F:protein-L-isoaspartate (D-aspartate) O-methyltransferase activity"/>
    <property type="evidence" value="ECO:0007669"/>
    <property type="project" value="UniProtKB-EC"/>
</dbReference>
<evidence type="ECO:0000256" key="6">
    <source>
        <dbReference type="ARBA" id="ARBA00022603"/>
    </source>
</evidence>
<dbReference type="Pfam" id="PF01135">
    <property type="entry name" value="PCMT"/>
    <property type="match status" value="1"/>
</dbReference>
<keyword evidence="13" id="KW-1185">Reference proteome</keyword>
<evidence type="ECO:0000256" key="9">
    <source>
        <dbReference type="ARBA" id="ARBA00030757"/>
    </source>
</evidence>
<gene>
    <name evidence="12" type="ORF">SAMN05421773_1322</name>
</gene>
<evidence type="ECO:0000256" key="11">
    <source>
        <dbReference type="ARBA" id="ARBA00031350"/>
    </source>
</evidence>
<dbReference type="SUPFAM" id="SSF53335">
    <property type="entry name" value="S-adenosyl-L-methionine-dependent methyltransferases"/>
    <property type="match status" value="1"/>
</dbReference>
<keyword evidence="7 12" id="KW-0808">Transferase</keyword>
<dbReference type="CDD" id="cd02440">
    <property type="entry name" value="AdoMet_MTases"/>
    <property type="match status" value="1"/>
</dbReference>
<evidence type="ECO:0000256" key="10">
    <source>
        <dbReference type="ARBA" id="ARBA00031323"/>
    </source>
</evidence>
<dbReference type="STRING" id="910347.SAMN05421773_1322"/>
<accession>A0A1I1V9X6</accession>
<dbReference type="GO" id="GO:0005737">
    <property type="term" value="C:cytoplasm"/>
    <property type="evidence" value="ECO:0007669"/>
    <property type="project" value="UniProtKB-SubCell"/>
</dbReference>
<reference evidence="12 13" key="1">
    <citation type="submission" date="2016-10" db="EMBL/GenBank/DDBJ databases">
        <authorList>
            <person name="de Groot N.N."/>
        </authorList>
    </citation>
    <scope>NUCLEOTIDE SEQUENCE [LARGE SCALE GENOMIC DNA]</scope>
    <source>
        <strain evidence="12 13">CGMCC 4.5739</strain>
    </source>
</reference>
<evidence type="ECO:0000256" key="8">
    <source>
        <dbReference type="ARBA" id="ARBA00022691"/>
    </source>
</evidence>
<evidence type="ECO:0000256" key="3">
    <source>
        <dbReference type="ARBA" id="ARBA00011890"/>
    </source>
</evidence>
<dbReference type="InterPro" id="IPR029063">
    <property type="entry name" value="SAM-dependent_MTases_sf"/>
</dbReference>
<evidence type="ECO:0000313" key="12">
    <source>
        <dbReference type="EMBL" id="SFD79777.1"/>
    </source>
</evidence>
<dbReference type="AlphaFoldDB" id="A0A1I1V9X6"/>
<dbReference type="GO" id="GO:0032259">
    <property type="term" value="P:methylation"/>
    <property type="evidence" value="ECO:0007669"/>
    <property type="project" value="UniProtKB-KW"/>
</dbReference>
<dbReference type="RefSeq" id="WP_093841752.1">
    <property type="nucleotide sequence ID" value="NZ_FOLM01000032.1"/>
</dbReference>
<dbReference type="Proteomes" id="UP000199207">
    <property type="component" value="Unassembled WGS sequence"/>
</dbReference>
<comment type="subcellular location">
    <subcellularLocation>
        <location evidence="1">Cytoplasm</location>
    </subcellularLocation>
</comment>
<evidence type="ECO:0000256" key="7">
    <source>
        <dbReference type="ARBA" id="ARBA00022679"/>
    </source>
</evidence>
<protein>
    <recommendedName>
        <fullName evidence="4">Protein-L-isoaspartate O-methyltransferase</fullName>
        <ecNumber evidence="3">2.1.1.77</ecNumber>
    </recommendedName>
    <alternativeName>
        <fullName evidence="11">L-isoaspartyl protein carboxyl methyltransferase</fullName>
    </alternativeName>
    <alternativeName>
        <fullName evidence="9">Protein L-isoaspartyl methyltransferase</fullName>
    </alternativeName>
    <alternativeName>
        <fullName evidence="10">Protein-beta-aspartate methyltransferase</fullName>
    </alternativeName>
</protein>
<organism evidence="12 13">
    <name type="scientific">Streptomyces aidingensis</name>
    <dbReference type="NCBI Taxonomy" id="910347"/>
    <lineage>
        <taxon>Bacteria</taxon>
        <taxon>Bacillati</taxon>
        <taxon>Actinomycetota</taxon>
        <taxon>Actinomycetes</taxon>
        <taxon>Kitasatosporales</taxon>
        <taxon>Streptomycetaceae</taxon>
        <taxon>Streptomyces</taxon>
    </lineage>
</organism>
<dbReference type="EC" id="2.1.1.77" evidence="3"/>
<comment type="similarity">
    <text evidence="2">Belongs to the methyltransferase superfamily. L-isoaspartyl/D-aspartyl protein methyltransferase family.</text>
</comment>
<keyword evidence="5" id="KW-0963">Cytoplasm</keyword>
<keyword evidence="6 12" id="KW-0489">Methyltransferase</keyword>
<dbReference type="InterPro" id="IPR000682">
    <property type="entry name" value="PCMT"/>
</dbReference>
<dbReference type="PANTHER" id="PTHR11579">
    <property type="entry name" value="PROTEIN-L-ISOASPARTATE O-METHYLTRANSFERASE"/>
    <property type="match status" value="1"/>
</dbReference>
<evidence type="ECO:0000313" key="13">
    <source>
        <dbReference type="Proteomes" id="UP000199207"/>
    </source>
</evidence>
<dbReference type="Gene3D" id="3.40.50.150">
    <property type="entry name" value="Vaccinia Virus protein VP39"/>
    <property type="match status" value="1"/>
</dbReference>
<evidence type="ECO:0000256" key="1">
    <source>
        <dbReference type="ARBA" id="ARBA00004496"/>
    </source>
</evidence>
<proteinExistence type="inferred from homology"/>
<sequence length="415" mass="45183">MPEQLLPLGGADVVHARRVMVDRLVADGLLHDAAVRRALLVVPREQLLPWIYVLRQEPEQPGRWWWQVLDGTRPQDRAEWVERIHGERSVAVQWQGRPVNAPDGGRVEGGDVTATTSVLSATVATLEDLSLEPGLRVLDAGTGAGVVAALAAHLAGTDSVTTVECDPHVAQAARERLAEAGYPLKVVTGDALAGHPQGAPYDRLHAGFAVRCLPPAWLEQLAPGGLLLATLTTASPFWLGRCTMRRHRNGRLEGEVAALGWGHRPGRGWRRLCAHSHRARLAAFPVRRRRTALAPPGPDEHGLWLALAHLAPGLVQDRQADHLTLIAPGEDSFAAVRPDGQAWQVEHAGQRDIWDEVEALHARWVRAGRPDAYRLEVAADGSQHLASRAGHPLAWPLPAHPLAAEPQSVKETLRR</sequence>
<dbReference type="PANTHER" id="PTHR11579:SF0">
    <property type="entry name" value="PROTEIN-L-ISOASPARTATE(D-ASPARTATE) O-METHYLTRANSFERASE"/>
    <property type="match status" value="1"/>
</dbReference>
<dbReference type="OrthoDB" id="4290053at2"/>